<keyword evidence="6" id="KW-0133">Cell shape</keyword>
<comment type="pathway">
    <text evidence="2">Cell wall biogenesis; peptidoglycan biosynthesis.</text>
</comment>
<sequence>MKKLAATLRSNKLMDLSIAPKPLPHSLLKPLKPQPETEIAYPKLIITGPSKLSGHVPISGSKNSALPILAATLCCSGTSILHNVPNLFDTRTMASVLASLGAKVEVFDNEIMVNTDGVQSVEPNADEIRKIRGGFFVLGPLIGRFGEAVVALPGGCDIGARPVDLYVRGLQALGAVVELRDGKVQAYALNGRGLVGGSFQLDYPSVGATETLMMAACMADGTTVLSNVAREPEVVDLARFLMKSGASVEGAGSNKLVIKGKSQLHGSKCTIAPDRIEAGTFMLAAAITRSCILISPVIPSQVSCLMQKLLAAGCKIRQWSHDTLEVSAVSGSGGENLRGFEVKTGPFPGFPTDLQPQIMALLTTCNGLSPVEESVFEKRMGHVNELRKLGAKIQVCASSALVFGKDNGSVLSGSCLSATDLRGGMSLVLAALASKGTTEINGVSHIDRGYENVDTKLHLLGADVKRLTALPSSELNSLIVDDSKKVRLKAKKTVWFHWKAERGNQTSLGSTKPESSRQVGSPIKITAASDHELNQLQQKLCAFPHLKFHCLIPPPILEAATCSSPGSFSSCLTLAAASFLPPGSLSKALYTIVSWTVGNGI</sequence>
<dbReference type="GO" id="GO:0071555">
    <property type="term" value="P:cell wall organization"/>
    <property type="evidence" value="ECO:0007669"/>
    <property type="project" value="UniProtKB-KW"/>
</dbReference>
<organism evidence="17 18">
    <name type="scientific">Rubus argutus</name>
    <name type="common">Southern blackberry</name>
    <dbReference type="NCBI Taxonomy" id="59490"/>
    <lineage>
        <taxon>Eukaryota</taxon>
        <taxon>Viridiplantae</taxon>
        <taxon>Streptophyta</taxon>
        <taxon>Embryophyta</taxon>
        <taxon>Tracheophyta</taxon>
        <taxon>Spermatophyta</taxon>
        <taxon>Magnoliopsida</taxon>
        <taxon>eudicotyledons</taxon>
        <taxon>Gunneridae</taxon>
        <taxon>Pentapetalae</taxon>
        <taxon>rosids</taxon>
        <taxon>fabids</taxon>
        <taxon>Rosales</taxon>
        <taxon>Rosaceae</taxon>
        <taxon>Rosoideae</taxon>
        <taxon>Rosoideae incertae sedis</taxon>
        <taxon>Rubus</taxon>
    </lineage>
</organism>
<reference evidence="17 18" key="1">
    <citation type="journal article" date="2023" name="G3 (Bethesda)">
        <title>A chromosome-length genome assembly and annotation of blackberry (Rubus argutus, cv. 'Hillquist').</title>
        <authorList>
            <person name="Bruna T."/>
            <person name="Aryal R."/>
            <person name="Dudchenko O."/>
            <person name="Sargent D.J."/>
            <person name="Mead D."/>
            <person name="Buti M."/>
            <person name="Cavallini A."/>
            <person name="Hytonen T."/>
            <person name="Andres J."/>
            <person name="Pham M."/>
            <person name="Weisz D."/>
            <person name="Mascagni F."/>
            <person name="Usai G."/>
            <person name="Natali L."/>
            <person name="Bassil N."/>
            <person name="Fernandez G.E."/>
            <person name="Lomsadze A."/>
            <person name="Armour M."/>
            <person name="Olukolu B."/>
            <person name="Poorten T."/>
            <person name="Britton C."/>
            <person name="Davik J."/>
            <person name="Ashrafi H."/>
            <person name="Aiden E.L."/>
            <person name="Borodovsky M."/>
            <person name="Worthington M."/>
        </authorList>
    </citation>
    <scope>NUCLEOTIDE SEQUENCE [LARGE SCALE GENOMIC DNA]</scope>
    <source>
        <strain evidence="17">PI 553951</strain>
    </source>
</reference>
<accession>A0AAW1XMU8</accession>
<dbReference type="NCBIfam" id="TIGR01072">
    <property type="entry name" value="murA"/>
    <property type="match status" value="1"/>
</dbReference>
<dbReference type="InterPro" id="IPR005750">
    <property type="entry name" value="UDP_GlcNAc_COvinyl_MurA"/>
</dbReference>
<name>A0AAW1XMU8_RUBAR</name>
<dbReference type="EC" id="2.5.1.7" evidence="11"/>
<proteinExistence type="inferred from homology"/>
<evidence type="ECO:0000256" key="13">
    <source>
        <dbReference type="ARBA" id="ARBA00042443"/>
    </source>
</evidence>
<keyword evidence="5" id="KW-0808">Transferase</keyword>
<evidence type="ECO:0000259" key="16">
    <source>
        <dbReference type="Pfam" id="PF00275"/>
    </source>
</evidence>
<evidence type="ECO:0000256" key="7">
    <source>
        <dbReference type="ARBA" id="ARBA00022984"/>
    </source>
</evidence>
<dbReference type="AlphaFoldDB" id="A0AAW1XMU8"/>
<dbReference type="GO" id="GO:0051301">
    <property type="term" value="P:cell division"/>
    <property type="evidence" value="ECO:0007669"/>
    <property type="project" value="UniProtKB-KW"/>
</dbReference>
<dbReference type="PANTHER" id="PTHR43783">
    <property type="entry name" value="UDP-N-ACETYLGLUCOSAMINE 1-CARBOXYVINYLTRANSFERASE"/>
    <property type="match status" value="1"/>
</dbReference>
<comment type="caution">
    <text evidence="17">The sequence shown here is derived from an EMBL/GenBank/DDBJ whole genome shotgun (WGS) entry which is preliminary data.</text>
</comment>
<evidence type="ECO:0000256" key="1">
    <source>
        <dbReference type="ARBA" id="ARBA00004496"/>
    </source>
</evidence>
<evidence type="ECO:0000256" key="8">
    <source>
        <dbReference type="ARBA" id="ARBA00023306"/>
    </source>
</evidence>
<evidence type="ECO:0000256" key="9">
    <source>
        <dbReference type="ARBA" id="ARBA00023316"/>
    </source>
</evidence>
<gene>
    <name evidence="17" type="ORF">M0R45_014634</name>
</gene>
<evidence type="ECO:0000256" key="6">
    <source>
        <dbReference type="ARBA" id="ARBA00022960"/>
    </source>
</evidence>
<feature type="domain" description="Enolpyruvate transferase" evidence="16">
    <location>
        <begin position="47"/>
        <end position="456"/>
    </location>
</feature>
<evidence type="ECO:0000256" key="4">
    <source>
        <dbReference type="ARBA" id="ARBA00022618"/>
    </source>
</evidence>
<evidence type="ECO:0000313" key="18">
    <source>
        <dbReference type="Proteomes" id="UP001457282"/>
    </source>
</evidence>
<dbReference type="GO" id="GO:0008760">
    <property type="term" value="F:UDP-N-acetylglucosamine 1-carboxyvinyltransferase activity"/>
    <property type="evidence" value="ECO:0007669"/>
    <property type="project" value="UniProtKB-EC"/>
</dbReference>
<protein>
    <recommendedName>
        <fullName evidence="12">UDP-N-acetylglucosamine 1-carboxyvinyltransferase</fullName>
        <ecNumber evidence="11">2.5.1.7</ecNumber>
    </recommendedName>
    <alternativeName>
        <fullName evidence="13">Enoylpyruvate transferase</fullName>
    </alternativeName>
    <alternativeName>
        <fullName evidence="14">UDP-N-acetylglucosamine enolpyruvyl transferase</fullName>
    </alternativeName>
</protein>
<dbReference type="EMBL" id="JBEDUW010000003">
    <property type="protein sequence ID" value="KAK9937867.1"/>
    <property type="molecule type" value="Genomic_DNA"/>
</dbReference>
<comment type="subcellular location">
    <subcellularLocation>
        <location evidence="1">Cytoplasm</location>
    </subcellularLocation>
</comment>
<dbReference type="GO" id="GO:0019277">
    <property type="term" value="P:UDP-N-acetylgalactosamine biosynthetic process"/>
    <property type="evidence" value="ECO:0007669"/>
    <property type="project" value="InterPro"/>
</dbReference>
<dbReference type="InterPro" id="IPR013792">
    <property type="entry name" value="RNA3'P_cycl/enolpyr_Trfase_a/b"/>
</dbReference>
<keyword evidence="8" id="KW-0131">Cell cycle</keyword>
<dbReference type="HAMAP" id="MF_00111">
    <property type="entry name" value="MurA"/>
    <property type="match status" value="1"/>
</dbReference>
<comment type="similarity">
    <text evidence="10">Belongs to the EPSP synthase family. MurA subfamily.</text>
</comment>
<dbReference type="InterPro" id="IPR050068">
    <property type="entry name" value="MurA_subfamily"/>
</dbReference>
<evidence type="ECO:0000256" key="12">
    <source>
        <dbReference type="ARBA" id="ARBA00039754"/>
    </source>
</evidence>
<dbReference type="Proteomes" id="UP001457282">
    <property type="component" value="Unassembled WGS sequence"/>
</dbReference>
<keyword evidence="7" id="KW-0573">Peptidoglycan synthesis</keyword>
<keyword evidence="3" id="KW-0963">Cytoplasm</keyword>
<dbReference type="Pfam" id="PF00275">
    <property type="entry name" value="EPSP_synthase"/>
    <property type="match status" value="1"/>
</dbReference>
<dbReference type="GO" id="GO:0008360">
    <property type="term" value="P:regulation of cell shape"/>
    <property type="evidence" value="ECO:0007669"/>
    <property type="project" value="UniProtKB-KW"/>
</dbReference>
<evidence type="ECO:0000313" key="17">
    <source>
        <dbReference type="EMBL" id="KAK9937867.1"/>
    </source>
</evidence>
<evidence type="ECO:0000256" key="14">
    <source>
        <dbReference type="ARBA" id="ARBA00042842"/>
    </source>
</evidence>
<dbReference type="Gene3D" id="3.65.10.10">
    <property type="entry name" value="Enolpyruvate transferase domain"/>
    <property type="match status" value="2"/>
</dbReference>
<evidence type="ECO:0000256" key="2">
    <source>
        <dbReference type="ARBA" id="ARBA00004752"/>
    </source>
</evidence>
<comment type="catalytic activity">
    <reaction evidence="15">
        <text>phosphoenolpyruvate + UDP-N-acetyl-alpha-D-glucosamine = UDP-N-acetyl-3-O-(1-carboxyvinyl)-alpha-D-glucosamine + phosphate</text>
        <dbReference type="Rhea" id="RHEA:18681"/>
        <dbReference type="ChEBI" id="CHEBI:43474"/>
        <dbReference type="ChEBI" id="CHEBI:57705"/>
        <dbReference type="ChEBI" id="CHEBI:58702"/>
        <dbReference type="ChEBI" id="CHEBI:68483"/>
        <dbReference type="EC" id="2.5.1.7"/>
    </reaction>
</comment>
<dbReference type="InterPro" id="IPR001986">
    <property type="entry name" value="Enolpyruvate_Tfrase_dom"/>
</dbReference>
<dbReference type="PANTHER" id="PTHR43783:SF1">
    <property type="entry name" value="UDP-N-ACETYLGLUCOSAMINE 1-CARBOXYVINYLTRANSFERASE"/>
    <property type="match status" value="1"/>
</dbReference>
<dbReference type="GO" id="GO:0005737">
    <property type="term" value="C:cytoplasm"/>
    <property type="evidence" value="ECO:0007669"/>
    <property type="project" value="UniProtKB-SubCell"/>
</dbReference>
<evidence type="ECO:0000256" key="10">
    <source>
        <dbReference type="ARBA" id="ARBA00038367"/>
    </source>
</evidence>
<keyword evidence="4" id="KW-0132">Cell division</keyword>
<evidence type="ECO:0000256" key="11">
    <source>
        <dbReference type="ARBA" id="ARBA00039108"/>
    </source>
</evidence>
<keyword evidence="18" id="KW-1185">Reference proteome</keyword>
<dbReference type="NCBIfam" id="NF006873">
    <property type="entry name" value="PRK09369.1"/>
    <property type="match status" value="1"/>
</dbReference>
<dbReference type="CDD" id="cd01555">
    <property type="entry name" value="UdpNAET"/>
    <property type="match status" value="1"/>
</dbReference>
<evidence type="ECO:0000256" key="5">
    <source>
        <dbReference type="ARBA" id="ARBA00022679"/>
    </source>
</evidence>
<dbReference type="InterPro" id="IPR036968">
    <property type="entry name" value="Enolpyruvate_Tfrase_sf"/>
</dbReference>
<dbReference type="SUPFAM" id="SSF55205">
    <property type="entry name" value="EPT/RTPC-like"/>
    <property type="match status" value="1"/>
</dbReference>
<evidence type="ECO:0000256" key="3">
    <source>
        <dbReference type="ARBA" id="ARBA00022490"/>
    </source>
</evidence>
<keyword evidence="9" id="KW-0961">Cell wall biogenesis/degradation</keyword>
<evidence type="ECO:0000256" key="15">
    <source>
        <dbReference type="ARBA" id="ARBA00047527"/>
    </source>
</evidence>